<dbReference type="GO" id="GO:0008270">
    <property type="term" value="F:zinc ion binding"/>
    <property type="evidence" value="ECO:0007669"/>
    <property type="project" value="UniProtKB-KW"/>
</dbReference>
<feature type="domain" description="C2H2-type" evidence="15">
    <location>
        <begin position="449"/>
        <end position="476"/>
    </location>
</feature>
<evidence type="ECO:0000256" key="11">
    <source>
        <dbReference type="ARBA" id="ARBA00023163"/>
    </source>
</evidence>
<feature type="region of interest" description="Disordered" evidence="14">
    <location>
        <begin position="843"/>
        <end position="864"/>
    </location>
</feature>
<dbReference type="Proteomes" id="UP001519460">
    <property type="component" value="Unassembled WGS sequence"/>
</dbReference>
<dbReference type="FunFam" id="3.30.160.60:FF:001967">
    <property type="entry name" value="Ras-responsive element-binding protein"/>
    <property type="match status" value="1"/>
</dbReference>
<keyword evidence="8" id="KW-0832">Ubl conjugation</keyword>
<feature type="domain" description="C2H2-type" evidence="15">
    <location>
        <begin position="285"/>
        <end position="308"/>
    </location>
</feature>
<evidence type="ECO:0000259" key="15">
    <source>
        <dbReference type="PROSITE" id="PS50157"/>
    </source>
</evidence>
<keyword evidence="6 13" id="KW-0863">Zinc-finger</keyword>
<keyword evidence="11" id="KW-0804">Transcription</keyword>
<feature type="domain" description="C2H2-type" evidence="15">
    <location>
        <begin position="421"/>
        <end position="448"/>
    </location>
</feature>
<accession>A0ABD0KZR7</accession>
<evidence type="ECO:0000256" key="13">
    <source>
        <dbReference type="PROSITE-ProRule" id="PRU00042"/>
    </source>
</evidence>
<comment type="caution">
    <text evidence="16">The sequence shown here is derived from an EMBL/GenBank/DDBJ whole genome shotgun (WGS) entry which is preliminary data.</text>
</comment>
<dbReference type="SMART" id="SM00355">
    <property type="entry name" value="ZnF_C2H2"/>
    <property type="match status" value="19"/>
</dbReference>
<dbReference type="FunFam" id="3.30.160.60:FF:000710">
    <property type="entry name" value="Zinc finger protein 768"/>
    <property type="match status" value="1"/>
</dbReference>
<keyword evidence="17" id="KW-1185">Reference proteome</keyword>
<organism evidence="16 17">
    <name type="scientific">Batillaria attramentaria</name>
    <dbReference type="NCBI Taxonomy" id="370345"/>
    <lineage>
        <taxon>Eukaryota</taxon>
        <taxon>Metazoa</taxon>
        <taxon>Spiralia</taxon>
        <taxon>Lophotrochozoa</taxon>
        <taxon>Mollusca</taxon>
        <taxon>Gastropoda</taxon>
        <taxon>Caenogastropoda</taxon>
        <taxon>Sorbeoconcha</taxon>
        <taxon>Cerithioidea</taxon>
        <taxon>Batillariidae</taxon>
        <taxon>Batillaria</taxon>
    </lineage>
</organism>
<dbReference type="Pfam" id="PF00096">
    <property type="entry name" value="zf-C2H2"/>
    <property type="match status" value="8"/>
</dbReference>
<comment type="subcellular location">
    <subcellularLocation>
        <location evidence="1">Nucleus</location>
    </subcellularLocation>
</comment>
<feature type="region of interest" description="Disordered" evidence="14">
    <location>
        <begin position="1080"/>
        <end position="1101"/>
    </location>
</feature>
<feature type="domain" description="C2H2-type" evidence="15">
    <location>
        <begin position="953"/>
        <end position="980"/>
    </location>
</feature>
<evidence type="ECO:0000313" key="16">
    <source>
        <dbReference type="EMBL" id="KAK7492725.1"/>
    </source>
</evidence>
<feature type="region of interest" description="Disordered" evidence="14">
    <location>
        <begin position="556"/>
        <end position="575"/>
    </location>
</feature>
<feature type="domain" description="C2H2-type" evidence="15">
    <location>
        <begin position="195"/>
        <end position="222"/>
    </location>
</feature>
<dbReference type="FunFam" id="3.30.160.60:FF:000624">
    <property type="entry name" value="zinc finger protein 697"/>
    <property type="match status" value="1"/>
</dbReference>
<feature type="domain" description="C2H2-type" evidence="15">
    <location>
        <begin position="256"/>
        <end position="284"/>
    </location>
</feature>
<dbReference type="Pfam" id="PF13912">
    <property type="entry name" value="zf-C2H2_6"/>
    <property type="match status" value="2"/>
</dbReference>
<feature type="domain" description="C2H2-type" evidence="15">
    <location>
        <begin position="897"/>
        <end position="924"/>
    </location>
</feature>
<feature type="domain" description="C2H2-type" evidence="15">
    <location>
        <begin position="925"/>
        <end position="952"/>
    </location>
</feature>
<reference evidence="16 17" key="1">
    <citation type="journal article" date="2023" name="Sci. Data">
        <title>Genome assembly of the Korean intertidal mud-creeper Batillaria attramentaria.</title>
        <authorList>
            <person name="Patra A.K."/>
            <person name="Ho P.T."/>
            <person name="Jun S."/>
            <person name="Lee S.J."/>
            <person name="Kim Y."/>
            <person name="Won Y.J."/>
        </authorList>
    </citation>
    <scope>NUCLEOTIDE SEQUENCE [LARGE SCALE GENOMIC DNA]</scope>
    <source>
        <strain evidence="16">Wonlab-2016</strain>
    </source>
</reference>
<proteinExistence type="inferred from homology"/>
<feature type="domain" description="C2H2-type" evidence="15">
    <location>
        <begin position="366"/>
        <end position="393"/>
    </location>
</feature>
<feature type="domain" description="C2H2-type" evidence="15">
    <location>
        <begin position="981"/>
        <end position="1008"/>
    </location>
</feature>
<feature type="domain" description="C2H2-type" evidence="15">
    <location>
        <begin position="1065"/>
        <end position="1093"/>
    </location>
</feature>
<keyword evidence="9" id="KW-0805">Transcription regulation</keyword>
<feature type="domain" description="C2H2-type" evidence="15">
    <location>
        <begin position="477"/>
        <end position="504"/>
    </location>
</feature>
<evidence type="ECO:0000256" key="4">
    <source>
        <dbReference type="ARBA" id="ARBA00022723"/>
    </source>
</evidence>
<dbReference type="EMBL" id="JACVVK020000100">
    <property type="protein sequence ID" value="KAK7492725.1"/>
    <property type="molecule type" value="Genomic_DNA"/>
</dbReference>
<evidence type="ECO:0000256" key="14">
    <source>
        <dbReference type="SAM" id="MobiDB-lite"/>
    </source>
</evidence>
<evidence type="ECO:0000256" key="9">
    <source>
        <dbReference type="ARBA" id="ARBA00023015"/>
    </source>
</evidence>
<sequence>MELDHWMNQTFGVTADTCSTRRECVFPQSHSANANGEASSRSAGCITSSSSIHSDLEFSIMELSRWGAVKSQPREESVSKQIKNSPGATAGAVNNMCKQISQESSLSQAESFAPPIKTEPLSPKASLPRFDGKRHHTVGRKAVRKRSNFGVFPLALFQNVHSSGSRTEVLDADAKPEVHGGSADVEGLNPSEKPFVCSLCGKGFVAQYFLTKHTNLHYPSKKTFQCSVCSSSFWKKTMLMKHVCVVTTKRGAKQRFQCDYCTSTFASVVNLRKHTAGKHAGEKPFQCLVCRHCFSHDAYLQSHIKRSHRWVHSLQDLATFHTGADALPTQCPSPFKSKRSSQRQAAELAEEKETEMGVDCTSVRSFRCKECPSAFSTKVLMLKHVETHKRFTPYKCAYCPQRFATPSKLKAHAAVHKGKVFRCLKCTFIFLKQASLYRHLAEDHGEKPYKCNQCSRQFSNKNRLTIHTRIHASEKPFKCPDCPLAFTTRTVLKRHLKRHGDMKFRCSKCNHWFMNLERLQRHFRRHTGEVCFLCSQCPSSFNSLFELEVHARKHTQHTSGLGQQRQSPSPGSSNLGELKLVIKRTDGNSFTCCMPSPLPSPSIDADVDRQSLISEQAHFGSAPQPQNSSGLGYSACSVSQEPHTLPAPGIVYTAESYSQKLRASSGVRHSAGSSSQQLQTASTTVDLGASGLMPGATTEPFPSCLQLPSCLGIGASGLSRITVNTEYYGPCLNSQQKSETVSSSENSSVDGVSAIYGENQNVPMLEGPVFAGTRMLSTRAPRVVLEHLPCPQQLKPCLSDSGVEEIACHKEQNAPTTLLPSSSRHQPDQKTVLTAASKTVLKPGPNFPADTFNQQTQCPMRRDPGERPHKCLVCSSTFKYPSDLKVHARVHTGEKPFKCSQCPRAFKSMSELTSHTKTHTDRKPFKCSQCSSSFLCPSDLKIHSRIHSGERPYQCAQCPRAFKSVSELKSHSKTHSEEKPFRCSDCTSSFRRMSDLKVHIRIHSGEKPYLCSQCASAFKSVGELNSHTKTHTDNRPHKCSVCPSAFRSASDLKVHTRTHTGERPYLCSQCPSAFKSVGELKSHTRRTHPEEKPSLVLSGDQ</sequence>
<keyword evidence="12" id="KW-0539">Nucleus</keyword>
<feature type="region of interest" description="Disordered" evidence="14">
    <location>
        <begin position="113"/>
        <end position="139"/>
    </location>
</feature>
<evidence type="ECO:0000256" key="5">
    <source>
        <dbReference type="ARBA" id="ARBA00022737"/>
    </source>
</evidence>
<keyword evidence="3" id="KW-1017">Isopeptide bond</keyword>
<feature type="domain" description="C2H2-type" evidence="15">
    <location>
        <begin position="1037"/>
        <end position="1064"/>
    </location>
</feature>
<dbReference type="PANTHER" id="PTHR23226">
    <property type="entry name" value="ZINC FINGER AND SCAN DOMAIN-CONTAINING"/>
    <property type="match status" value="1"/>
</dbReference>
<feature type="compositionally biased region" description="Basic and acidic residues" evidence="14">
    <location>
        <begin position="1080"/>
        <end position="1093"/>
    </location>
</feature>
<comment type="similarity">
    <text evidence="2">Belongs to the krueppel C2H2-type zinc-finger protein family.</text>
</comment>
<feature type="domain" description="C2H2-type" evidence="15">
    <location>
        <begin position="394"/>
        <end position="421"/>
    </location>
</feature>
<dbReference type="FunFam" id="3.30.160.60:FF:000202">
    <property type="entry name" value="Zinc finger protein 574"/>
    <property type="match status" value="2"/>
</dbReference>
<dbReference type="PROSITE" id="PS00028">
    <property type="entry name" value="ZINC_FINGER_C2H2_1"/>
    <property type="match status" value="18"/>
</dbReference>
<feature type="domain" description="C2H2-type" evidence="15">
    <location>
        <begin position="869"/>
        <end position="896"/>
    </location>
</feature>
<feature type="domain" description="C2H2-type" evidence="15">
    <location>
        <begin position="224"/>
        <end position="251"/>
    </location>
</feature>
<feature type="domain" description="C2H2-type" evidence="15">
    <location>
        <begin position="1009"/>
        <end position="1036"/>
    </location>
</feature>
<keyword evidence="4" id="KW-0479">Metal-binding</keyword>
<dbReference type="FunFam" id="3.30.160.60:FF:000145">
    <property type="entry name" value="Zinc finger protein 574"/>
    <property type="match status" value="1"/>
</dbReference>
<dbReference type="FunFam" id="3.30.160.60:FF:000690">
    <property type="entry name" value="Zinc finger protein 354C"/>
    <property type="match status" value="1"/>
</dbReference>
<evidence type="ECO:0000256" key="1">
    <source>
        <dbReference type="ARBA" id="ARBA00004123"/>
    </source>
</evidence>
<evidence type="ECO:0000256" key="8">
    <source>
        <dbReference type="ARBA" id="ARBA00022843"/>
    </source>
</evidence>
<dbReference type="Gene3D" id="3.30.160.60">
    <property type="entry name" value="Classic Zinc Finger"/>
    <property type="match status" value="15"/>
</dbReference>
<dbReference type="AlphaFoldDB" id="A0ABD0KZR7"/>
<dbReference type="FunFam" id="3.30.160.60:FF:000608">
    <property type="entry name" value="zinc finger protein 286A isoform X1"/>
    <property type="match status" value="1"/>
</dbReference>
<dbReference type="GO" id="GO:0005634">
    <property type="term" value="C:nucleus"/>
    <property type="evidence" value="ECO:0007669"/>
    <property type="project" value="UniProtKB-SubCell"/>
</dbReference>
<dbReference type="SUPFAM" id="SSF57667">
    <property type="entry name" value="beta-beta-alpha zinc fingers"/>
    <property type="match status" value="9"/>
</dbReference>
<protein>
    <recommendedName>
        <fullName evidence="15">C2H2-type domain-containing protein</fullName>
    </recommendedName>
</protein>
<keyword evidence="5" id="KW-0677">Repeat</keyword>
<evidence type="ECO:0000313" key="17">
    <source>
        <dbReference type="Proteomes" id="UP001519460"/>
    </source>
</evidence>
<dbReference type="FunFam" id="3.30.160.60:FF:000446">
    <property type="entry name" value="Zinc finger protein"/>
    <property type="match status" value="1"/>
</dbReference>
<dbReference type="FunFam" id="3.30.160.60:FF:001480">
    <property type="entry name" value="Si:cabz01071911.3"/>
    <property type="match status" value="1"/>
</dbReference>
<keyword evidence="10" id="KW-0238">DNA-binding</keyword>
<evidence type="ECO:0000256" key="7">
    <source>
        <dbReference type="ARBA" id="ARBA00022833"/>
    </source>
</evidence>
<dbReference type="GO" id="GO:0032502">
    <property type="term" value="P:developmental process"/>
    <property type="evidence" value="ECO:0007669"/>
    <property type="project" value="UniProtKB-ARBA"/>
</dbReference>
<evidence type="ECO:0000256" key="3">
    <source>
        <dbReference type="ARBA" id="ARBA00022499"/>
    </source>
</evidence>
<name>A0ABD0KZR7_9CAEN</name>
<feature type="domain" description="C2H2-type" evidence="15">
    <location>
        <begin position="504"/>
        <end position="529"/>
    </location>
</feature>
<dbReference type="InterPro" id="IPR013087">
    <property type="entry name" value="Znf_C2H2_type"/>
</dbReference>
<evidence type="ECO:0000256" key="2">
    <source>
        <dbReference type="ARBA" id="ARBA00006991"/>
    </source>
</evidence>
<gene>
    <name evidence="16" type="ORF">BaRGS_00016030</name>
</gene>
<evidence type="ECO:0000256" key="10">
    <source>
        <dbReference type="ARBA" id="ARBA00023125"/>
    </source>
</evidence>
<dbReference type="PANTHER" id="PTHR23226:SF375">
    <property type="entry name" value="C2H2-TYPE DOMAIN-CONTAINING PROTEIN-RELATED"/>
    <property type="match status" value="1"/>
</dbReference>
<feature type="domain" description="C2H2-type" evidence="15">
    <location>
        <begin position="532"/>
        <end position="559"/>
    </location>
</feature>
<dbReference type="InterPro" id="IPR036236">
    <property type="entry name" value="Znf_C2H2_sf"/>
</dbReference>
<dbReference type="GO" id="GO:0003677">
    <property type="term" value="F:DNA binding"/>
    <property type="evidence" value="ECO:0007669"/>
    <property type="project" value="UniProtKB-KW"/>
</dbReference>
<feature type="compositionally biased region" description="Low complexity" evidence="14">
    <location>
        <begin position="559"/>
        <end position="573"/>
    </location>
</feature>
<dbReference type="PROSITE" id="PS50157">
    <property type="entry name" value="ZINC_FINGER_C2H2_2"/>
    <property type="match status" value="19"/>
</dbReference>
<evidence type="ECO:0000256" key="6">
    <source>
        <dbReference type="ARBA" id="ARBA00022771"/>
    </source>
</evidence>
<evidence type="ECO:0000256" key="12">
    <source>
        <dbReference type="ARBA" id="ARBA00023242"/>
    </source>
</evidence>
<keyword evidence="7" id="KW-0862">Zinc</keyword>